<accession>A0ABM6HX05</accession>
<keyword evidence="2" id="KW-1185">Reference proteome</keyword>
<reference evidence="1 2" key="1">
    <citation type="submission" date="2017-02" db="EMBL/GenBank/DDBJ databases">
        <authorList>
            <person name="Jeong S."/>
        </authorList>
    </citation>
    <scope>NUCLEOTIDE SEQUENCE [LARGE SCALE GENOMIC DNA]</scope>
    <source>
        <strain evidence="1 2">RMAR6-6</strain>
    </source>
</reference>
<proteinExistence type="predicted"/>
<evidence type="ECO:0000313" key="2">
    <source>
        <dbReference type="Proteomes" id="UP000188174"/>
    </source>
</evidence>
<dbReference type="EMBL" id="CP019630">
    <property type="protein sequence ID" value="AQQ02432.1"/>
    <property type="molecule type" value="Genomic_DNA"/>
</dbReference>
<gene>
    <name evidence="1" type="ORF">B0E33_01510</name>
</gene>
<dbReference type="RefSeq" id="WP_077290218.1">
    <property type="nucleotide sequence ID" value="NZ_CP019630.1"/>
</dbReference>
<organism evidence="1 2">
    <name type="scientific">Roseibium algicola</name>
    <dbReference type="NCBI Taxonomy" id="2857014"/>
    <lineage>
        <taxon>Bacteria</taxon>
        <taxon>Pseudomonadati</taxon>
        <taxon>Pseudomonadota</taxon>
        <taxon>Alphaproteobacteria</taxon>
        <taxon>Hyphomicrobiales</taxon>
        <taxon>Stappiaceae</taxon>
        <taxon>Roseibium</taxon>
    </lineage>
</organism>
<evidence type="ECO:0000313" key="1">
    <source>
        <dbReference type="EMBL" id="AQQ02432.1"/>
    </source>
</evidence>
<sequence>MVAVKTDCQLRHMSKQRLPIPAVDVERLLEEKDALYKALDELVSTIIIDDEEGLATFLDPIQRAQAALAKARGE</sequence>
<name>A0ABM6HX05_9HYPH</name>
<dbReference type="Proteomes" id="UP000188174">
    <property type="component" value="Chromosome"/>
</dbReference>
<protein>
    <submittedName>
        <fullName evidence="1">Uncharacterized protein</fullName>
    </submittedName>
</protein>